<comment type="caution">
    <text evidence="5">The sequence shown here is derived from an EMBL/GenBank/DDBJ whole genome shotgun (WGS) entry which is preliminary data.</text>
</comment>
<dbReference type="EMBL" id="MCIA01000031">
    <property type="protein sequence ID" value="RKD30369.1"/>
    <property type="molecule type" value="Genomic_DNA"/>
</dbReference>
<dbReference type="Pfam" id="PF00455">
    <property type="entry name" value="DeoRC"/>
    <property type="match status" value="1"/>
</dbReference>
<dbReference type="SMART" id="SM00420">
    <property type="entry name" value="HTH_DEOR"/>
    <property type="match status" value="1"/>
</dbReference>
<dbReference type="AlphaFoldDB" id="A0A419SYZ0"/>
<proteinExistence type="predicted"/>
<dbReference type="InterPro" id="IPR014036">
    <property type="entry name" value="DeoR-like_C"/>
</dbReference>
<feature type="domain" description="HTH deoR-type" evidence="4">
    <location>
        <begin position="8"/>
        <end position="63"/>
    </location>
</feature>
<evidence type="ECO:0000313" key="5">
    <source>
        <dbReference type="EMBL" id="RKD30369.1"/>
    </source>
</evidence>
<dbReference type="InterPro" id="IPR001034">
    <property type="entry name" value="DeoR_HTH"/>
</dbReference>
<keyword evidence="2" id="KW-0238">DNA-binding</keyword>
<dbReference type="PANTHER" id="PTHR30363:SF44">
    <property type="entry name" value="AGA OPERON TRANSCRIPTIONAL REPRESSOR-RELATED"/>
    <property type="match status" value="1"/>
</dbReference>
<dbReference type="PANTHER" id="PTHR30363">
    <property type="entry name" value="HTH-TYPE TRANSCRIPTIONAL REGULATOR SRLR-RELATED"/>
    <property type="match status" value="1"/>
</dbReference>
<protein>
    <submittedName>
        <fullName evidence="5">ArsR family transcriptional regulator</fullName>
    </submittedName>
</protein>
<dbReference type="InterPro" id="IPR037171">
    <property type="entry name" value="NagB/RpiA_transferase-like"/>
</dbReference>
<dbReference type="PROSITE" id="PS51000">
    <property type="entry name" value="HTH_DEOR_2"/>
    <property type="match status" value="1"/>
</dbReference>
<dbReference type="SUPFAM" id="SSF46785">
    <property type="entry name" value="Winged helix' DNA-binding domain"/>
    <property type="match status" value="1"/>
</dbReference>
<dbReference type="InterPro" id="IPR018356">
    <property type="entry name" value="Tscrpt_reg_HTH_DeoR_CS"/>
</dbReference>
<reference evidence="5 6" key="1">
    <citation type="submission" date="2016-08" db="EMBL/GenBank/DDBJ databases">
        <title>A new outlook on sporulation: Clostridium algidixylanolyticum.</title>
        <authorList>
            <person name="Poppleton D.I."/>
            <person name="Gribaldo S."/>
        </authorList>
    </citation>
    <scope>NUCLEOTIDE SEQUENCE [LARGE SCALE GENOMIC DNA]</scope>
    <source>
        <strain evidence="5 6">SPL73</strain>
    </source>
</reference>
<keyword evidence="1" id="KW-0805">Transcription regulation</keyword>
<name>A0A419SYZ0_9FIRM</name>
<evidence type="ECO:0000259" key="4">
    <source>
        <dbReference type="PROSITE" id="PS51000"/>
    </source>
</evidence>
<dbReference type="GO" id="GO:0003700">
    <property type="term" value="F:DNA-binding transcription factor activity"/>
    <property type="evidence" value="ECO:0007669"/>
    <property type="project" value="InterPro"/>
</dbReference>
<dbReference type="OrthoDB" id="9797223at2"/>
<dbReference type="Proteomes" id="UP000284277">
    <property type="component" value="Unassembled WGS sequence"/>
</dbReference>
<evidence type="ECO:0000256" key="3">
    <source>
        <dbReference type="ARBA" id="ARBA00023163"/>
    </source>
</evidence>
<dbReference type="PROSITE" id="PS00894">
    <property type="entry name" value="HTH_DEOR_1"/>
    <property type="match status" value="1"/>
</dbReference>
<organism evidence="5 6">
    <name type="scientific">Lacrimispora algidixylanolytica</name>
    <dbReference type="NCBI Taxonomy" id="94868"/>
    <lineage>
        <taxon>Bacteria</taxon>
        <taxon>Bacillati</taxon>
        <taxon>Bacillota</taxon>
        <taxon>Clostridia</taxon>
        <taxon>Lachnospirales</taxon>
        <taxon>Lachnospiraceae</taxon>
        <taxon>Lacrimispora</taxon>
    </lineage>
</organism>
<dbReference type="SUPFAM" id="SSF100950">
    <property type="entry name" value="NagB/RpiA/CoA transferase-like"/>
    <property type="match status" value="1"/>
</dbReference>
<sequence>MKKDRACVDNRRNRILELMQKNPRVRVDELAKMLEVSLITIRRDLQYLEDRKLLVRTHGGAIASRNPVDEVTLYRKLIAEFASGLVTDNDTLFINTSSNALKLLEHISCSNVTVITNNGKAIHCEHSLEVNVVLTGGELRYPKEAMVGDFALRNLQTIYAKKAFIGCSGISAENGMTTEIFNEVSINEMMVNHATQEVYVLADHTKIGKNSSFVSCPIDKIKYLITDEKASTEALDLIREKGVTVYVVSRKDI</sequence>
<keyword evidence="6" id="KW-1185">Reference proteome</keyword>
<dbReference type="PRINTS" id="PR00037">
    <property type="entry name" value="HTHLACR"/>
</dbReference>
<dbReference type="Gene3D" id="1.10.10.10">
    <property type="entry name" value="Winged helix-like DNA-binding domain superfamily/Winged helix DNA-binding domain"/>
    <property type="match status" value="1"/>
</dbReference>
<dbReference type="InterPro" id="IPR036388">
    <property type="entry name" value="WH-like_DNA-bd_sf"/>
</dbReference>
<dbReference type="Pfam" id="PF08220">
    <property type="entry name" value="HTH_DeoR"/>
    <property type="match status" value="1"/>
</dbReference>
<dbReference type="RefSeq" id="WP_120197940.1">
    <property type="nucleotide sequence ID" value="NZ_MCIA01000031.1"/>
</dbReference>
<dbReference type="InterPro" id="IPR036390">
    <property type="entry name" value="WH_DNA-bd_sf"/>
</dbReference>
<evidence type="ECO:0000256" key="2">
    <source>
        <dbReference type="ARBA" id="ARBA00023125"/>
    </source>
</evidence>
<keyword evidence="3" id="KW-0804">Transcription</keyword>
<accession>A0A419SYZ0</accession>
<evidence type="ECO:0000256" key="1">
    <source>
        <dbReference type="ARBA" id="ARBA00023015"/>
    </source>
</evidence>
<gene>
    <name evidence="5" type="ORF">BET01_07200</name>
</gene>
<dbReference type="InterPro" id="IPR050313">
    <property type="entry name" value="Carb_Metab_HTH_regulators"/>
</dbReference>
<evidence type="ECO:0000313" key="6">
    <source>
        <dbReference type="Proteomes" id="UP000284277"/>
    </source>
</evidence>
<dbReference type="GO" id="GO:0003677">
    <property type="term" value="F:DNA binding"/>
    <property type="evidence" value="ECO:0007669"/>
    <property type="project" value="UniProtKB-KW"/>
</dbReference>
<dbReference type="SMART" id="SM01134">
    <property type="entry name" value="DeoRC"/>
    <property type="match status" value="1"/>
</dbReference>